<organism evidence="1 2">
    <name type="scientific">Litomosoides sigmodontis</name>
    <name type="common">Filarial nematode worm</name>
    <dbReference type="NCBI Taxonomy" id="42156"/>
    <lineage>
        <taxon>Eukaryota</taxon>
        <taxon>Metazoa</taxon>
        <taxon>Ecdysozoa</taxon>
        <taxon>Nematoda</taxon>
        <taxon>Chromadorea</taxon>
        <taxon>Rhabditida</taxon>
        <taxon>Spirurina</taxon>
        <taxon>Spiruromorpha</taxon>
        <taxon>Filarioidea</taxon>
        <taxon>Onchocercidae</taxon>
        <taxon>Litomosoides</taxon>
    </lineage>
</organism>
<gene>
    <name evidence="1" type="ORF">NLS_LOCUS3337</name>
</gene>
<keyword evidence="2" id="KW-1185">Reference proteome</keyword>
<dbReference type="EMBL" id="UYRX01000178">
    <property type="protein sequence ID" value="VDK76604.1"/>
    <property type="molecule type" value="Genomic_DNA"/>
</dbReference>
<proteinExistence type="predicted"/>
<dbReference type="AlphaFoldDB" id="A0A3P6UE88"/>
<reference evidence="1 2" key="1">
    <citation type="submission" date="2018-08" db="EMBL/GenBank/DDBJ databases">
        <authorList>
            <person name="Laetsch R D."/>
            <person name="Stevens L."/>
            <person name="Kumar S."/>
            <person name="Blaxter L. M."/>
        </authorList>
    </citation>
    <scope>NUCLEOTIDE SEQUENCE [LARGE SCALE GENOMIC DNA]</scope>
</reference>
<evidence type="ECO:0000313" key="1">
    <source>
        <dbReference type="EMBL" id="VDK76604.1"/>
    </source>
</evidence>
<evidence type="ECO:0000313" key="2">
    <source>
        <dbReference type="Proteomes" id="UP000277928"/>
    </source>
</evidence>
<protein>
    <submittedName>
        <fullName evidence="1">Uncharacterized protein</fullName>
    </submittedName>
</protein>
<dbReference type="Proteomes" id="UP000277928">
    <property type="component" value="Unassembled WGS sequence"/>
</dbReference>
<name>A0A3P6UE88_LITSI</name>
<sequence>MFVNMKWRLSVKGVKRMQIRKKLNVIVDLDGYASELARTFREECFSRGSVMHRFVCLEETPQHFLLSLTVQFLQNYFRLYGLLFLFGIDNSGGLLFGEVTEDNEIKKRLDLAELLLGILHHLQRWPAHRSEVTTSRCGQRRKES</sequence>
<accession>A0A3P6UE88</accession>